<dbReference type="Pfam" id="PF00743">
    <property type="entry name" value="FMO-like"/>
    <property type="match status" value="1"/>
</dbReference>
<gene>
    <name evidence="7" type="ORF">QJS04_geneDACA001362</name>
</gene>
<keyword evidence="2 6" id="KW-0285">Flavoprotein</keyword>
<accession>A0AAV9AE65</accession>
<dbReference type="PIRSF" id="PIRSF000332">
    <property type="entry name" value="FMO"/>
    <property type="match status" value="1"/>
</dbReference>
<dbReference type="PROSITE" id="PS51257">
    <property type="entry name" value="PROKAR_LIPOPROTEIN"/>
    <property type="match status" value="1"/>
</dbReference>
<dbReference type="EC" id="1.-.-.-" evidence="6"/>
<dbReference type="PANTHER" id="PTHR23023">
    <property type="entry name" value="DIMETHYLANILINE MONOOXYGENASE"/>
    <property type="match status" value="1"/>
</dbReference>
<evidence type="ECO:0000256" key="3">
    <source>
        <dbReference type="ARBA" id="ARBA00022827"/>
    </source>
</evidence>
<reference evidence="7" key="2">
    <citation type="submission" date="2023-06" db="EMBL/GenBank/DDBJ databases">
        <authorList>
            <person name="Ma L."/>
            <person name="Liu K.-W."/>
            <person name="Li Z."/>
            <person name="Hsiao Y.-Y."/>
            <person name="Qi Y."/>
            <person name="Fu T."/>
            <person name="Tang G."/>
            <person name="Zhang D."/>
            <person name="Sun W.-H."/>
            <person name="Liu D.-K."/>
            <person name="Li Y."/>
            <person name="Chen G.-Z."/>
            <person name="Liu X.-D."/>
            <person name="Liao X.-Y."/>
            <person name="Jiang Y.-T."/>
            <person name="Yu X."/>
            <person name="Hao Y."/>
            <person name="Huang J."/>
            <person name="Zhao X.-W."/>
            <person name="Ke S."/>
            <person name="Chen Y.-Y."/>
            <person name="Wu W.-L."/>
            <person name="Hsu J.-L."/>
            <person name="Lin Y.-F."/>
            <person name="Huang M.-D."/>
            <person name="Li C.-Y."/>
            <person name="Huang L."/>
            <person name="Wang Z.-W."/>
            <person name="Zhao X."/>
            <person name="Zhong W.-Y."/>
            <person name="Peng D.-H."/>
            <person name="Ahmad S."/>
            <person name="Lan S."/>
            <person name="Zhang J.-S."/>
            <person name="Tsai W.-C."/>
            <person name="Van De Peer Y."/>
            <person name="Liu Z.-J."/>
        </authorList>
    </citation>
    <scope>NUCLEOTIDE SEQUENCE</scope>
    <source>
        <strain evidence="7">SCP</strain>
        <tissue evidence="7">Leaves</tissue>
    </source>
</reference>
<keyword evidence="3 6" id="KW-0274">FAD</keyword>
<evidence type="ECO:0000256" key="4">
    <source>
        <dbReference type="ARBA" id="ARBA00022857"/>
    </source>
</evidence>
<dbReference type="Gene3D" id="3.50.50.60">
    <property type="entry name" value="FAD/NAD(P)-binding domain"/>
    <property type="match status" value="2"/>
</dbReference>
<comment type="caution">
    <text evidence="7">The sequence shown here is derived from an EMBL/GenBank/DDBJ whole genome shotgun (WGS) entry which is preliminary data.</text>
</comment>
<proteinExistence type="inferred from homology"/>
<dbReference type="InterPro" id="IPR050346">
    <property type="entry name" value="FMO-like"/>
</dbReference>
<evidence type="ECO:0000256" key="1">
    <source>
        <dbReference type="ARBA" id="ARBA00009183"/>
    </source>
</evidence>
<comment type="cofactor">
    <cofactor evidence="6">
        <name>FAD</name>
        <dbReference type="ChEBI" id="CHEBI:57692"/>
    </cofactor>
</comment>
<dbReference type="GO" id="GO:0050660">
    <property type="term" value="F:flavin adenine dinucleotide binding"/>
    <property type="evidence" value="ECO:0007669"/>
    <property type="project" value="InterPro"/>
</dbReference>
<evidence type="ECO:0000256" key="2">
    <source>
        <dbReference type="ARBA" id="ARBA00022630"/>
    </source>
</evidence>
<keyword evidence="4" id="KW-0521">NADP</keyword>
<dbReference type="FunFam" id="3.50.50.60:FF:000169">
    <property type="entry name" value="Flavin-containing monooxygenase"/>
    <property type="match status" value="1"/>
</dbReference>
<dbReference type="GO" id="GO:0050661">
    <property type="term" value="F:NADP binding"/>
    <property type="evidence" value="ECO:0007669"/>
    <property type="project" value="InterPro"/>
</dbReference>
<dbReference type="InterPro" id="IPR000960">
    <property type="entry name" value="Flavin_mOase"/>
</dbReference>
<sequence length="520" mass="58886">MEKTVGIVGAGMSGLLACKYALEKGYRTIVFEADRAIGGIWAHTIESTRLQTPREGYSFSDFPWPPDVTDEFPDHYQVMDYLEAYTRRFDLKRHIKFNKRVLDIDYVGISEDKILSWDLWSGTGEALNPTGWWQIRVQDTNLGSVEIYEVGFVILCVGHFSGVPNVPDFPVKEGPEMFGGDVMHAMDYSNMDDASAARFIKGKRVTVVGFQKSALDIAVECARANGVEKPCTMICRTPSWFVPNYKAMGVSVKMFYLSRFSELFVHKPGEGKMLSLLATLASPLKWMFSKVMESHLRWKFPLKKYDMVPDQSFSEAASACRTPMLPNNFYDMVEEGSIVLKRSKGFKFCEKGMIVDGEEAPIEADLVIFATGYKGDQKLRDIFKSTTFQKTLMGTSTAVIPLYRECIHPRIPQLAIIGFLESPSSLFPAEMRCKWLSHLLGGGFKLPSVKSMEAEVAKWERYIRRYAGDGCRWSCVGTLHLWFNDKLCKDIGWSHNRKKGFLADWFSPYGPADYAEPSTM</sequence>
<keyword evidence="8" id="KW-1185">Reference proteome</keyword>
<protein>
    <recommendedName>
        <fullName evidence="6">Flavin-containing monooxygenase</fullName>
        <ecNumber evidence="6">1.-.-.-</ecNumber>
    </recommendedName>
</protein>
<name>A0AAV9AE65_ACOGR</name>
<dbReference type="InterPro" id="IPR036188">
    <property type="entry name" value="FAD/NAD-bd_sf"/>
</dbReference>
<comment type="similarity">
    <text evidence="1 6">Belongs to the FMO family.</text>
</comment>
<evidence type="ECO:0000256" key="6">
    <source>
        <dbReference type="RuleBase" id="RU361177"/>
    </source>
</evidence>
<dbReference type="AlphaFoldDB" id="A0AAV9AE65"/>
<keyword evidence="6 7" id="KW-0503">Monooxygenase</keyword>
<reference evidence="7" key="1">
    <citation type="journal article" date="2023" name="Nat. Commun.">
        <title>Diploid and tetraploid genomes of Acorus and the evolution of monocots.</title>
        <authorList>
            <person name="Ma L."/>
            <person name="Liu K.W."/>
            <person name="Li Z."/>
            <person name="Hsiao Y.Y."/>
            <person name="Qi Y."/>
            <person name="Fu T."/>
            <person name="Tang G.D."/>
            <person name="Zhang D."/>
            <person name="Sun W.H."/>
            <person name="Liu D.K."/>
            <person name="Li Y."/>
            <person name="Chen G.Z."/>
            <person name="Liu X.D."/>
            <person name="Liao X.Y."/>
            <person name="Jiang Y.T."/>
            <person name="Yu X."/>
            <person name="Hao Y."/>
            <person name="Huang J."/>
            <person name="Zhao X.W."/>
            <person name="Ke S."/>
            <person name="Chen Y.Y."/>
            <person name="Wu W.L."/>
            <person name="Hsu J.L."/>
            <person name="Lin Y.F."/>
            <person name="Huang M.D."/>
            <person name="Li C.Y."/>
            <person name="Huang L."/>
            <person name="Wang Z.W."/>
            <person name="Zhao X."/>
            <person name="Zhong W.Y."/>
            <person name="Peng D.H."/>
            <person name="Ahmad S."/>
            <person name="Lan S."/>
            <person name="Zhang J.S."/>
            <person name="Tsai W.C."/>
            <person name="Van de Peer Y."/>
            <person name="Liu Z.J."/>
        </authorList>
    </citation>
    <scope>NUCLEOTIDE SEQUENCE</scope>
    <source>
        <strain evidence="7">SCP</strain>
    </source>
</reference>
<dbReference type="GO" id="GO:0004499">
    <property type="term" value="F:N,N-dimethylaniline monooxygenase activity"/>
    <property type="evidence" value="ECO:0007669"/>
    <property type="project" value="InterPro"/>
</dbReference>
<evidence type="ECO:0000313" key="8">
    <source>
        <dbReference type="Proteomes" id="UP001179952"/>
    </source>
</evidence>
<organism evidence="7 8">
    <name type="scientific">Acorus gramineus</name>
    <name type="common">Dwarf sweet flag</name>
    <dbReference type="NCBI Taxonomy" id="55184"/>
    <lineage>
        <taxon>Eukaryota</taxon>
        <taxon>Viridiplantae</taxon>
        <taxon>Streptophyta</taxon>
        <taxon>Embryophyta</taxon>
        <taxon>Tracheophyta</taxon>
        <taxon>Spermatophyta</taxon>
        <taxon>Magnoliopsida</taxon>
        <taxon>Liliopsida</taxon>
        <taxon>Acoraceae</taxon>
        <taxon>Acorus</taxon>
    </lineage>
</organism>
<keyword evidence="5 6" id="KW-0560">Oxidoreductase</keyword>
<evidence type="ECO:0000256" key="5">
    <source>
        <dbReference type="ARBA" id="ARBA00023002"/>
    </source>
</evidence>
<dbReference type="Proteomes" id="UP001179952">
    <property type="component" value="Unassembled WGS sequence"/>
</dbReference>
<evidence type="ECO:0000313" key="7">
    <source>
        <dbReference type="EMBL" id="KAK1262337.1"/>
    </source>
</evidence>
<dbReference type="SUPFAM" id="SSF51905">
    <property type="entry name" value="FAD/NAD(P)-binding domain"/>
    <property type="match status" value="2"/>
</dbReference>
<dbReference type="EMBL" id="JAUJYN010000010">
    <property type="protein sequence ID" value="KAK1262337.1"/>
    <property type="molecule type" value="Genomic_DNA"/>
</dbReference>
<dbReference type="InterPro" id="IPR020946">
    <property type="entry name" value="Flavin_mOase-like"/>
</dbReference>
<dbReference type="FunFam" id="3.50.50.60:FF:000403">
    <property type="entry name" value="Flavin-containing monooxygenase"/>
    <property type="match status" value="1"/>
</dbReference>